<comment type="caution">
    <text evidence="11">The sequence shown here is derived from an EMBL/GenBank/DDBJ whole genome shotgun (WGS) entry which is preliminary data.</text>
</comment>
<evidence type="ECO:0000256" key="8">
    <source>
        <dbReference type="ARBA" id="ARBA00023062"/>
    </source>
</evidence>
<evidence type="ECO:0000256" key="3">
    <source>
        <dbReference type="ARBA" id="ARBA00012695"/>
    </source>
</evidence>
<evidence type="ECO:0000256" key="2">
    <source>
        <dbReference type="ARBA" id="ARBA00004739"/>
    </source>
</evidence>
<keyword evidence="4" id="KW-0285">Flavoprotein</keyword>
<dbReference type="RefSeq" id="WP_047184234.1">
    <property type="nucleotide sequence ID" value="NZ_JAHHXM010000039.1"/>
</dbReference>
<organism evidence="11 12">
    <name type="scientific">Oceanobacillus caeni</name>
    <dbReference type="NCBI Taxonomy" id="405946"/>
    <lineage>
        <taxon>Bacteria</taxon>
        <taxon>Bacillati</taxon>
        <taxon>Bacillota</taxon>
        <taxon>Bacilli</taxon>
        <taxon>Bacillales</taxon>
        <taxon>Bacillaceae</taxon>
        <taxon>Oceanobacillus</taxon>
    </lineage>
</organism>
<dbReference type="PANTHER" id="PTHR13914">
    <property type="entry name" value="PROLINE OXIDASE"/>
    <property type="match status" value="1"/>
</dbReference>
<dbReference type="PIRSF" id="PIRSF000196">
    <property type="entry name" value="Pro_dehydrog"/>
    <property type="match status" value="1"/>
</dbReference>
<feature type="domain" description="Proline dehydrogenase" evidence="10">
    <location>
        <begin position="46"/>
        <end position="289"/>
    </location>
</feature>
<gene>
    <name evidence="11" type="ORF">AFL42_16080</name>
</gene>
<evidence type="ECO:0000256" key="1">
    <source>
        <dbReference type="ARBA" id="ARBA00001974"/>
    </source>
</evidence>
<comment type="pathway">
    <text evidence="2">Amino-acid degradation; L-proline degradation into L-glutamate; L-glutamate from L-proline: step 1/2.</text>
</comment>
<evidence type="ECO:0000313" key="12">
    <source>
        <dbReference type="Proteomes" id="UP000037854"/>
    </source>
</evidence>
<dbReference type="InterPro" id="IPR002872">
    <property type="entry name" value="Proline_DH_dom"/>
</dbReference>
<evidence type="ECO:0000313" key="11">
    <source>
        <dbReference type="EMBL" id="KPH71180.1"/>
    </source>
</evidence>
<dbReference type="InterPro" id="IPR008219">
    <property type="entry name" value="PRODH_bac_arc"/>
</dbReference>
<keyword evidence="8" id="KW-0642">Proline metabolism</keyword>
<dbReference type="Proteomes" id="UP000037854">
    <property type="component" value="Unassembled WGS sequence"/>
</dbReference>
<evidence type="ECO:0000256" key="5">
    <source>
        <dbReference type="ARBA" id="ARBA00022741"/>
    </source>
</evidence>
<evidence type="ECO:0000259" key="10">
    <source>
        <dbReference type="Pfam" id="PF01619"/>
    </source>
</evidence>
<proteinExistence type="predicted"/>
<reference evidence="11 12" key="1">
    <citation type="submission" date="2015-07" db="EMBL/GenBank/DDBJ databases">
        <title>High-quality draft genome sequence of Oceanobacillus caeni HM6, a bacillus isolated from a human feces.</title>
        <authorList>
            <person name="Kumar J."/>
            <person name="Verma M.K."/>
            <person name="Pandey R."/>
            <person name="Bhambi M."/>
            <person name="Chauhan N."/>
        </authorList>
    </citation>
    <scope>NUCLEOTIDE SEQUENCE [LARGE SCALE GENOMIC DNA]</scope>
    <source>
        <strain evidence="11 12">HM6</strain>
    </source>
</reference>
<dbReference type="PANTHER" id="PTHR13914:SF0">
    <property type="entry name" value="PROLINE DEHYDROGENASE 1, MITOCHONDRIAL"/>
    <property type="match status" value="1"/>
</dbReference>
<dbReference type="Gene3D" id="3.20.20.220">
    <property type="match status" value="1"/>
</dbReference>
<keyword evidence="7" id="KW-0560">Oxidoreductase</keyword>
<keyword evidence="6" id="KW-0274">FAD</keyword>
<evidence type="ECO:0000256" key="9">
    <source>
        <dbReference type="ARBA" id="ARBA00048779"/>
    </source>
</evidence>
<dbReference type="EC" id="1.5.5.2" evidence="3"/>
<dbReference type="SUPFAM" id="SSF51730">
    <property type="entry name" value="FAD-linked oxidoreductase"/>
    <property type="match status" value="1"/>
</dbReference>
<name>A0ABR5MFQ1_9BACI</name>
<evidence type="ECO:0000256" key="4">
    <source>
        <dbReference type="ARBA" id="ARBA00022630"/>
    </source>
</evidence>
<dbReference type="EMBL" id="LGTK01000089">
    <property type="protein sequence ID" value="KPH71180.1"/>
    <property type="molecule type" value="Genomic_DNA"/>
</dbReference>
<keyword evidence="5" id="KW-0547">Nucleotide-binding</keyword>
<comment type="catalytic activity">
    <reaction evidence="9">
        <text>L-proline + a quinone = (S)-1-pyrroline-5-carboxylate + a quinol + H(+)</text>
        <dbReference type="Rhea" id="RHEA:23784"/>
        <dbReference type="ChEBI" id="CHEBI:15378"/>
        <dbReference type="ChEBI" id="CHEBI:17388"/>
        <dbReference type="ChEBI" id="CHEBI:24646"/>
        <dbReference type="ChEBI" id="CHEBI:60039"/>
        <dbReference type="ChEBI" id="CHEBI:132124"/>
        <dbReference type="EC" id="1.5.5.2"/>
    </reaction>
</comment>
<dbReference type="InterPro" id="IPR029041">
    <property type="entry name" value="FAD-linked_oxidoreductase-like"/>
</dbReference>
<comment type="cofactor">
    <cofactor evidence="1">
        <name>FAD</name>
        <dbReference type="ChEBI" id="CHEBI:57692"/>
    </cofactor>
</comment>
<keyword evidence="12" id="KW-1185">Reference proteome</keyword>
<dbReference type="Pfam" id="PF01619">
    <property type="entry name" value="Pro_dh"/>
    <property type="match status" value="1"/>
</dbReference>
<evidence type="ECO:0000256" key="7">
    <source>
        <dbReference type="ARBA" id="ARBA00023002"/>
    </source>
</evidence>
<dbReference type="InterPro" id="IPR015659">
    <property type="entry name" value="Proline_oxidase"/>
</dbReference>
<evidence type="ECO:0000256" key="6">
    <source>
        <dbReference type="ARBA" id="ARBA00022827"/>
    </source>
</evidence>
<protein>
    <recommendedName>
        <fullName evidence="3">proline dehydrogenase</fullName>
        <ecNumber evidence="3">1.5.5.2</ecNumber>
    </recommendedName>
</protein>
<accession>A0ABR5MFQ1</accession>
<sequence>MVNLSRDFFIALSNNKFLNKNAKRWGFRLGANKFVPGTEIDEVIGVIKKLNQAGISCTLDHLGEFVFLKEEAIKAKKQILYTLDRIYVEQLDCHISVKLTQLGLDINSAFCVENMLEILNKANQYNIFINIDMEDYSHYEPTLEILKELRKHYENVGTVIQSYLYRSKGDLEKLKDVRIRIVKGAYKENNEVAYQTKDEIDREFISLAKERLLGHSFTSIATHDHHIIQELIHFINENGVSQDRFEFQMLYGFRTELQYKLTKEGYNFCTYIPFGTDWFGYFMRRLAERPQNINLIVKDKLYTKDNRLKKQPIVTSAIIVLSFIFWRKKSKR</sequence>